<dbReference type="InterPro" id="IPR033249">
    <property type="entry name" value="CLE_plant"/>
</dbReference>
<feature type="signal peptide" evidence="2">
    <location>
        <begin position="1"/>
        <end position="22"/>
    </location>
</feature>
<dbReference type="AlphaFoldDB" id="A0A151TTQ5"/>
<dbReference type="OMA" id="FETPCFA"/>
<evidence type="ECO:0000256" key="1">
    <source>
        <dbReference type="SAM" id="MobiDB-lite"/>
    </source>
</evidence>
<name>A0A151TTQ5_CAJCA</name>
<evidence type="ECO:0000313" key="3">
    <source>
        <dbReference type="EMBL" id="KYP70443.1"/>
    </source>
</evidence>
<protein>
    <submittedName>
        <fullName evidence="3">Uncharacterized protein</fullName>
    </submittedName>
</protein>
<reference evidence="3 4" key="1">
    <citation type="journal article" date="2012" name="Nat. Biotechnol.">
        <title>Draft genome sequence of pigeonpea (Cajanus cajan), an orphan legume crop of resource-poor farmers.</title>
        <authorList>
            <person name="Varshney R.K."/>
            <person name="Chen W."/>
            <person name="Li Y."/>
            <person name="Bharti A.K."/>
            <person name="Saxena R.K."/>
            <person name="Schlueter J.A."/>
            <person name="Donoghue M.T."/>
            <person name="Azam S."/>
            <person name="Fan G."/>
            <person name="Whaley A.M."/>
            <person name="Farmer A.D."/>
            <person name="Sheridan J."/>
            <person name="Iwata A."/>
            <person name="Tuteja R."/>
            <person name="Penmetsa R.V."/>
            <person name="Wu W."/>
            <person name="Upadhyaya H.D."/>
            <person name="Yang S.P."/>
            <person name="Shah T."/>
            <person name="Saxena K.B."/>
            <person name="Michael T."/>
            <person name="McCombie W.R."/>
            <person name="Yang B."/>
            <person name="Zhang G."/>
            <person name="Yang H."/>
            <person name="Wang J."/>
            <person name="Spillane C."/>
            <person name="Cook D.R."/>
            <person name="May G.D."/>
            <person name="Xu X."/>
            <person name="Jackson S.A."/>
        </authorList>
    </citation>
    <scope>NUCLEOTIDE SEQUENCE [LARGE SCALE GENOMIC DNA]</scope>
    <source>
        <strain evidence="4">cv. Asha</strain>
    </source>
</reference>
<feature type="region of interest" description="Disordered" evidence="1">
    <location>
        <begin position="30"/>
        <end position="55"/>
    </location>
</feature>
<gene>
    <name evidence="3" type="ORF">KK1_009663</name>
</gene>
<evidence type="ECO:0000313" key="4">
    <source>
        <dbReference type="Proteomes" id="UP000075243"/>
    </source>
</evidence>
<sequence>MSFLILLLVLLLLTTIPCHASARKPRFDRFSGGSSASEFNPSNFHGASFEGNKEGDQVFGADKRKVYTGPNPLHNR</sequence>
<dbReference type="PANTHER" id="PTHR34545:SF8">
    <property type="entry name" value="CLAVATA3_ESR (CLE)-RELATED PROTEIN 21"/>
    <property type="match status" value="1"/>
</dbReference>
<proteinExistence type="predicted"/>
<accession>A0A151TTQ5</accession>
<feature type="chain" id="PRO_5007589285" evidence="2">
    <location>
        <begin position="23"/>
        <end position="76"/>
    </location>
</feature>
<dbReference type="EMBL" id="CM003605">
    <property type="protein sequence ID" value="KYP70443.1"/>
    <property type="molecule type" value="Genomic_DNA"/>
</dbReference>
<organism evidence="3 4">
    <name type="scientific">Cajanus cajan</name>
    <name type="common">Pigeon pea</name>
    <name type="synonym">Cajanus indicus</name>
    <dbReference type="NCBI Taxonomy" id="3821"/>
    <lineage>
        <taxon>Eukaryota</taxon>
        <taxon>Viridiplantae</taxon>
        <taxon>Streptophyta</taxon>
        <taxon>Embryophyta</taxon>
        <taxon>Tracheophyta</taxon>
        <taxon>Spermatophyta</taxon>
        <taxon>Magnoliopsida</taxon>
        <taxon>eudicotyledons</taxon>
        <taxon>Gunneridae</taxon>
        <taxon>Pentapetalae</taxon>
        <taxon>rosids</taxon>
        <taxon>fabids</taxon>
        <taxon>Fabales</taxon>
        <taxon>Fabaceae</taxon>
        <taxon>Papilionoideae</taxon>
        <taxon>50 kb inversion clade</taxon>
        <taxon>NPAAA clade</taxon>
        <taxon>indigoferoid/millettioid clade</taxon>
        <taxon>Phaseoleae</taxon>
        <taxon>Cajanus</taxon>
    </lineage>
</organism>
<dbReference type="Gramene" id="C.cajan_09395.t">
    <property type="protein sequence ID" value="C.cajan_09395.t.cds1"/>
    <property type="gene ID" value="C.cajan_09395"/>
</dbReference>
<dbReference type="Proteomes" id="UP000075243">
    <property type="component" value="Chromosome 3"/>
</dbReference>
<evidence type="ECO:0000256" key="2">
    <source>
        <dbReference type="SAM" id="SignalP"/>
    </source>
</evidence>
<keyword evidence="2" id="KW-0732">Signal</keyword>
<dbReference type="PANTHER" id="PTHR34545">
    <property type="entry name" value="CLAVATA3/ESR (CLE)-RELATED PROTEIN 22"/>
    <property type="match status" value="1"/>
</dbReference>
<dbReference type="GO" id="GO:0048731">
    <property type="term" value="P:system development"/>
    <property type="evidence" value="ECO:0007669"/>
    <property type="project" value="InterPro"/>
</dbReference>
<feature type="compositionally biased region" description="Polar residues" evidence="1">
    <location>
        <begin position="32"/>
        <end position="45"/>
    </location>
</feature>
<keyword evidence="4" id="KW-1185">Reference proteome</keyword>